<accession>A0A9W9SYN0</accession>
<reference evidence="1" key="2">
    <citation type="journal article" date="2023" name="IMA Fungus">
        <title>Comparative genomic study of the Penicillium genus elucidates a diverse pangenome and 15 lateral gene transfer events.</title>
        <authorList>
            <person name="Petersen C."/>
            <person name="Sorensen T."/>
            <person name="Nielsen M.R."/>
            <person name="Sondergaard T.E."/>
            <person name="Sorensen J.L."/>
            <person name="Fitzpatrick D.A."/>
            <person name="Frisvad J.C."/>
            <person name="Nielsen K.L."/>
        </authorList>
    </citation>
    <scope>NUCLEOTIDE SEQUENCE</scope>
    <source>
        <strain evidence="1">IBT 20477</strain>
    </source>
</reference>
<name>A0A9W9SYN0_9EURO</name>
<sequence>MAIFGFILPSAGFPPNFSSHGSMKWLAHSAISLTDVYLSRISQVEIFYWIPIYPLKFCDFSEASLLPLESNMETVDDNGFTIQIDVGLLGAVMYEITPPLTAGRIGQRGTIHQAHTISGLVGSLKIAGTANFEMPSVSCKH</sequence>
<keyword evidence="2" id="KW-1185">Reference proteome</keyword>
<reference evidence="1" key="1">
    <citation type="submission" date="2022-11" db="EMBL/GenBank/DDBJ databases">
        <authorList>
            <person name="Petersen C."/>
        </authorList>
    </citation>
    <scope>NUCLEOTIDE SEQUENCE</scope>
    <source>
        <strain evidence="1">IBT 20477</strain>
    </source>
</reference>
<dbReference type="OrthoDB" id="1668230at2759"/>
<dbReference type="EMBL" id="JAPQKQ010000003">
    <property type="protein sequence ID" value="KAJ5202968.1"/>
    <property type="molecule type" value="Genomic_DNA"/>
</dbReference>
<evidence type="ECO:0000313" key="1">
    <source>
        <dbReference type="EMBL" id="KAJ5202968.1"/>
    </source>
</evidence>
<protein>
    <submittedName>
        <fullName evidence="1">Uncharacterized protein</fullName>
    </submittedName>
</protein>
<dbReference type="Proteomes" id="UP001150942">
    <property type="component" value="Unassembled WGS sequence"/>
</dbReference>
<organism evidence="1 2">
    <name type="scientific">Penicillium cf. viridicatum</name>
    <dbReference type="NCBI Taxonomy" id="2972119"/>
    <lineage>
        <taxon>Eukaryota</taxon>
        <taxon>Fungi</taxon>
        <taxon>Dikarya</taxon>
        <taxon>Ascomycota</taxon>
        <taxon>Pezizomycotina</taxon>
        <taxon>Eurotiomycetes</taxon>
        <taxon>Eurotiomycetidae</taxon>
        <taxon>Eurotiales</taxon>
        <taxon>Aspergillaceae</taxon>
        <taxon>Penicillium</taxon>
    </lineage>
</organism>
<gene>
    <name evidence="1" type="ORF">N7449_005047</name>
</gene>
<dbReference type="AlphaFoldDB" id="A0A9W9SYN0"/>
<proteinExistence type="predicted"/>
<comment type="caution">
    <text evidence="1">The sequence shown here is derived from an EMBL/GenBank/DDBJ whole genome shotgun (WGS) entry which is preliminary data.</text>
</comment>
<evidence type="ECO:0000313" key="2">
    <source>
        <dbReference type="Proteomes" id="UP001150942"/>
    </source>
</evidence>